<organism evidence="2">
    <name type="scientific">Fagus sylvatica</name>
    <name type="common">Beechnut</name>
    <dbReference type="NCBI Taxonomy" id="28930"/>
    <lineage>
        <taxon>Eukaryota</taxon>
        <taxon>Viridiplantae</taxon>
        <taxon>Streptophyta</taxon>
        <taxon>Embryophyta</taxon>
        <taxon>Tracheophyta</taxon>
        <taxon>Spermatophyta</taxon>
        <taxon>Magnoliopsida</taxon>
        <taxon>eudicotyledons</taxon>
        <taxon>Gunneridae</taxon>
        <taxon>Pentapetalae</taxon>
        <taxon>rosids</taxon>
        <taxon>fabids</taxon>
        <taxon>Fagales</taxon>
        <taxon>Fagaceae</taxon>
        <taxon>Fagus</taxon>
    </lineage>
</organism>
<accession>A0A2N9FN38</accession>
<evidence type="ECO:0000256" key="1">
    <source>
        <dbReference type="SAM" id="MobiDB-lite"/>
    </source>
</evidence>
<gene>
    <name evidence="2" type="ORF">FSB_LOCUS16231</name>
</gene>
<feature type="region of interest" description="Disordered" evidence="1">
    <location>
        <begin position="1"/>
        <end position="80"/>
    </location>
</feature>
<proteinExistence type="predicted"/>
<dbReference type="AlphaFoldDB" id="A0A2N9FN38"/>
<reference evidence="2" key="1">
    <citation type="submission" date="2018-02" db="EMBL/GenBank/DDBJ databases">
        <authorList>
            <person name="Cohen D.B."/>
            <person name="Kent A.D."/>
        </authorList>
    </citation>
    <scope>NUCLEOTIDE SEQUENCE</scope>
</reference>
<sequence length="80" mass="8220">MSRHRRQASQVLPPELIAGNEPVRLSDISQATASVPAGHGAAGASSTVTEQSKDSHSANQEASVTHCPATAKKPPLVKPA</sequence>
<protein>
    <submittedName>
        <fullName evidence="2">Uncharacterized protein</fullName>
    </submittedName>
</protein>
<dbReference type="EMBL" id="OIVN01000990">
    <property type="protein sequence ID" value="SPC88349.1"/>
    <property type="molecule type" value="Genomic_DNA"/>
</dbReference>
<name>A0A2N9FN38_FAGSY</name>
<evidence type="ECO:0000313" key="2">
    <source>
        <dbReference type="EMBL" id="SPC88349.1"/>
    </source>
</evidence>